<keyword evidence="2" id="KW-1185">Reference proteome</keyword>
<sequence>MTGGSIRRKSEDMVPSLSALGFQNQLNAPPSAIYPLSSLLFRIVRCLSHLLLKTSSLSYAERRGDVHFGEMDYPFVFVSSTGLTLAVPPPLRAFLVQIRGMVDSHYHRSHAHI</sequence>
<gene>
    <name evidence="1" type="ORF">TIFTF001_004782</name>
</gene>
<proteinExistence type="predicted"/>
<evidence type="ECO:0000313" key="1">
    <source>
        <dbReference type="EMBL" id="GMN34626.1"/>
    </source>
</evidence>
<organism evidence="1 2">
    <name type="scientific">Ficus carica</name>
    <name type="common">Common fig</name>
    <dbReference type="NCBI Taxonomy" id="3494"/>
    <lineage>
        <taxon>Eukaryota</taxon>
        <taxon>Viridiplantae</taxon>
        <taxon>Streptophyta</taxon>
        <taxon>Embryophyta</taxon>
        <taxon>Tracheophyta</taxon>
        <taxon>Spermatophyta</taxon>
        <taxon>Magnoliopsida</taxon>
        <taxon>eudicotyledons</taxon>
        <taxon>Gunneridae</taxon>
        <taxon>Pentapetalae</taxon>
        <taxon>rosids</taxon>
        <taxon>fabids</taxon>
        <taxon>Rosales</taxon>
        <taxon>Moraceae</taxon>
        <taxon>Ficeae</taxon>
        <taxon>Ficus</taxon>
    </lineage>
</organism>
<dbReference type="Gramene" id="FCD_00004251-RA">
    <property type="protein sequence ID" value="FCD_00004251-RA:cds"/>
    <property type="gene ID" value="FCD_00004251"/>
</dbReference>
<dbReference type="AlphaFoldDB" id="A0AA88A5P8"/>
<comment type="caution">
    <text evidence="1">The sequence shown here is derived from an EMBL/GenBank/DDBJ whole genome shotgun (WGS) entry which is preliminary data.</text>
</comment>
<protein>
    <submittedName>
        <fullName evidence="1">Uncharacterized protein</fullName>
    </submittedName>
</protein>
<reference evidence="1" key="1">
    <citation type="submission" date="2023-07" db="EMBL/GenBank/DDBJ databases">
        <title>draft genome sequence of fig (Ficus carica).</title>
        <authorList>
            <person name="Takahashi T."/>
            <person name="Nishimura K."/>
        </authorList>
    </citation>
    <scope>NUCLEOTIDE SEQUENCE</scope>
</reference>
<dbReference type="EMBL" id="BTGU01000005">
    <property type="protein sequence ID" value="GMN34626.1"/>
    <property type="molecule type" value="Genomic_DNA"/>
</dbReference>
<dbReference type="Proteomes" id="UP001187192">
    <property type="component" value="Unassembled WGS sequence"/>
</dbReference>
<accession>A0AA88A5P8</accession>
<evidence type="ECO:0000313" key="2">
    <source>
        <dbReference type="Proteomes" id="UP001187192"/>
    </source>
</evidence>
<name>A0AA88A5P8_FICCA</name>